<dbReference type="GO" id="GO:0043190">
    <property type="term" value="C:ATP-binding cassette (ABC) transporter complex"/>
    <property type="evidence" value="ECO:0007669"/>
    <property type="project" value="InterPro"/>
</dbReference>
<dbReference type="Pfam" id="PF00496">
    <property type="entry name" value="SBP_bac_5"/>
    <property type="match status" value="1"/>
</dbReference>
<evidence type="ECO:0000256" key="5">
    <source>
        <dbReference type="SAM" id="SignalP"/>
    </source>
</evidence>
<dbReference type="GO" id="GO:0030288">
    <property type="term" value="C:outer membrane-bounded periplasmic space"/>
    <property type="evidence" value="ECO:0007669"/>
    <property type="project" value="TreeGrafter"/>
</dbReference>
<dbReference type="RefSeq" id="WP_153448299.1">
    <property type="nucleotide sequence ID" value="NZ_CP045700.1"/>
</dbReference>
<organism evidence="7 8">
    <name type="scientific">Vibrio algicola</name>
    <dbReference type="NCBI Taxonomy" id="2662262"/>
    <lineage>
        <taxon>Bacteria</taxon>
        <taxon>Pseudomonadati</taxon>
        <taxon>Pseudomonadota</taxon>
        <taxon>Gammaproteobacteria</taxon>
        <taxon>Vibrionales</taxon>
        <taxon>Vibrionaceae</taxon>
        <taxon>Vibrio</taxon>
    </lineage>
</organism>
<dbReference type="FunFam" id="3.10.105.10:FF:000001">
    <property type="entry name" value="Oligopeptide ABC transporter, oligopeptide-binding protein"/>
    <property type="match status" value="1"/>
</dbReference>
<gene>
    <name evidence="7" type="ORF">GFB47_11925</name>
</gene>
<evidence type="ECO:0000313" key="8">
    <source>
        <dbReference type="Proteomes" id="UP000348942"/>
    </source>
</evidence>
<dbReference type="Proteomes" id="UP000348942">
    <property type="component" value="Chromosome 2"/>
</dbReference>
<dbReference type="PANTHER" id="PTHR30290">
    <property type="entry name" value="PERIPLASMIC BINDING COMPONENT OF ABC TRANSPORTER"/>
    <property type="match status" value="1"/>
</dbReference>
<dbReference type="CDD" id="cd08504">
    <property type="entry name" value="PBP2_OppA"/>
    <property type="match status" value="1"/>
</dbReference>
<dbReference type="Gene3D" id="3.90.76.10">
    <property type="entry name" value="Dipeptide-binding Protein, Domain 1"/>
    <property type="match status" value="1"/>
</dbReference>
<dbReference type="GO" id="GO:0015833">
    <property type="term" value="P:peptide transport"/>
    <property type="evidence" value="ECO:0007669"/>
    <property type="project" value="TreeGrafter"/>
</dbReference>
<evidence type="ECO:0000313" key="7">
    <source>
        <dbReference type="EMBL" id="QGA66163.1"/>
    </source>
</evidence>
<evidence type="ECO:0000259" key="6">
    <source>
        <dbReference type="Pfam" id="PF00496"/>
    </source>
</evidence>
<keyword evidence="3" id="KW-0813">Transport</keyword>
<dbReference type="InterPro" id="IPR030678">
    <property type="entry name" value="Peptide/Ni-bd"/>
</dbReference>
<dbReference type="AlphaFoldDB" id="A0A5Q0TGA0"/>
<dbReference type="PANTHER" id="PTHR30290:SF10">
    <property type="entry name" value="PERIPLASMIC OLIGOPEPTIDE-BINDING PROTEIN-RELATED"/>
    <property type="match status" value="1"/>
</dbReference>
<proteinExistence type="inferred from homology"/>
<keyword evidence="8" id="KW-1185">Reference proteome</keyword>
<dbReference type="InterPro" id="IPR000914">
    <property type="entry name" value="SBP_5_dom"/>
</dbReference>
<accession>A0A5Q0TGA0</accession>
<evidence type="ECO:0000256" key="2">
    <source>
        <dbReference type="ARBA" id="ARBA00005695"/>
    </source>
</evidence>
<evidence type="ECO:0000256" key="1">
    <source>
        <dbReference type="ARBA" id="ARBA00004196"/>
    </source>
</evidence>
<comment type="similarity">
    <text evidence="2">Belongs to the bacterial solute-binding protein 5 family.</text>
</comment>
<evidence type="ECO:0000256" key="4">
    <source>
        <dbReference type="ARBA" id="ARBA00022729"/>
    </source>
</evidence>
<name>A0A5Q0TGA0_9VIBR</name>
<feature type="chain" id="PRO_5024418160" evidence="5">
    <location>
        <begin position="24"/>
        <end position="538"/>
    </location>
</feature>
<dbReference type="FunFam" id="3.90.76.10:FF:000001">
    <property type="entry name" value="Oligopeptide ABC transporter substrate-binding protein"/>
    <property type="match status" value="1"/>
</dbReference>
<dbReference type="Gene3D" id="3.40.190.10">
    <property type="entry name" value="Periplasmic binding protein-like II"/>
    <property type="match status" value="1"/>
</dbReference>
<feature type="signal peptide" evidence="5">
    <location>
        <begin position="1"/>
        <end position="23"/>
    </location>
</feature>
<protein>
    <submittedName>
        <fullName evidence="7">Oligopeptide ABC transporter substrate-binding protein OppA</fullName>
    </submittedName>
</protein>
<keyword evidence="4 5" id="KW-0732">Signal</keyword>
<reference evidence="7 8" key="1">
    <citation type="submission" date="2019-10" db="EMBL/GenBank/DDBJ databases">
        <title>Vibrio sp. nov., isolated from Coralline algae surface.</title>
        <authorList>
            <person name="Geng Y."/>
            <person name="Zhang X."/>
        </authorList>
    </citation>
    <scope>NUCLEOTIDE SEQUENCE [LARGE SCALE GENOMIC DNA]</scope>
    <source>
        <strain evidence="7 8">SM1977</strain>
    </source>
</reference>
<dbReference type="PIRSF" id="PIRSF002741">
    <property type="entry name" value="MppA"/>
    <property type="match status" value="1"/>
</dbReference>
<comment type="subcellular location">
    <subcellularLocation>
        <location evidence="1">Cell envelope</location>
    </subcellularLocation>
</comment>
<dbReference type="SUPFAM" id="SSF53850">
    <property type="entry name" value="Periplasmic binding protein-like II"/>
    <property type="match status" value="1"/>
</dbReference>
<dbReference type="Gene3D" id="3.10.105.10">
    <property type="entry name" value="Dipeptide-binding Protein, Domain 3"/>
    <property type="match status" value="1"/>
</dbReference>
<dbReference type="PROSITE" id="PS01040">
    <property type="entry name" value="SBP_BACTERIAL_5"/>
    <property type="match status" value="1"/>
</dbReference>
<dbReference type="GO" id="GO:1904680">
    <property type="term" value="F:peptide transmembrane transporter activity"/>
    <property type="evidence" value="ECO:0007669"/>
    <property type="project" value="TreeGrafter"/>
</dbReference>
<dbReference type="EMBL" id="CP045700">
    <property type="protein sequence ID" value="QGA66163.1"/>
    <property type="molecule type" value="Genomic_DNA"/>
</dbReference>
<feature type="domain" description="Solute-binding protein family 5" evidence="6">
    <location>
        <begin position="79"/>
        <end position="458"/>
    </location>
</feature>
<dbReference type="InterPro" id="IPR039424">
    <property type="entry name" value="SBP_5"/>
</dbReference>
<sequence length="538" mass="60939">MSKFAFSLVALSLSSALCLPVYAAHVPAGTVLAKQQELVRGNDAEAPTLNPLKAEGIPEMHILRDLFEGLVIQDKDGSVVPGVAQSWETKDNQTYTFHLRHDAKWSNGDPVTAQDFVYSLHTAVDPKFASPNAWYLKLTGIKNAEAIIDSDKPIADLGVKALDKYTLQFELDKPVPYFVAMTAHTVMMPINQKTVEKYGDNWTKPENMVSNGAYKLSKWVINERLEMVRNSHYWDDKDTVINKVTYIPFESQTSAMNRYLTGEVDITSDVPVAMVDKLKKDHPNAYKITPLLCTYYYAMNTKRKPFDDVRVRKAISYTIMRDVIANGVTKGNVPAYTFAHQDVANFKASQPEYSTWTQQKRDQEAAKLLKQAGYDKSNPLKASLLYNTSENHKAIAVAIASMLKRNLGMEVTLDNQEWKSYLAARQQRDFDIMRASWCGDYNEASTFLSLLTSDNDKNFPSYANPNYDKVLEQAQSAVDIKARNQYYDQAEQMLAQDMPIAPIYYFMQSRLVNPKLGGYPMHNAEGRIYSKDLYFKAK</sequence>
<evidence type="ECO:0000256" key="3">
    <source>
        <dbReference type="ARBA" id="ARBA00022448"/>
    </source>
</evidence>
<dbReference type="InterPro" id="IPR023765">
    <property type="entry name" value="SBP_5_CS"/>
</dbReference>